<dbReference type="Gene3D" id="1.10.150.240">
    <property type="entry name" value="Putative phosphatase, domain 2"/>
    <property type="match status" value="1"/>
</dbReference>
<dbReference type="Pfam" id="PF13419">
    <property type="entry name" value="HAD_2"/>
    <property type="match status" value="1"/>
</dbReference>
<evidence type="ECO:0000313" key="5">
    <source>
        <dbReference type="EMBL" id="WNM58686.1"/>
    </source>
</evidence>
<dbReference type="PANTHER" id="PTHR43434:SF1">
    <property type="entry name" value="PHOSPHOGLYCOLATE PHOSPHATASE"/>
    <property type="match status" value="1"/>
</dbReference>
<comment type="similarity">
    <text evidence="3">Belongs to the HAD-like hydrolase superfamily. CbbY/CbbZ/Gph/YieH family.</text>
</comment>
<dbReference type="GO" id="GO:0006281">
    <property type="term" value="P:DNA repair"/>
    <property type="evidence" value="ECO:0007669"/>
    <property type="project" value="TreeGrafter"/>
</dbReference>
<evidence type="ECO:0000313" key="6">
    <source>
        <dbReference type="Proteomes" id="UP001302719"/>
    </source>
</evidence>
<dbReference type="SUPFAM" id="SSF56784">
    <property type="entry name" value="HAD-like"/>
    <property type="match status" value="1"/>
</dbReference>
<protein>
    <recommendedName>
        <fullName evidence="4">phosphoglycolate phosphatase</fullName>
        <ecNumber evidence="4">3.1.3.18</ecNumber>
    </recommendedName>
</protein>
<dbReference type="SFLD" id="SFLDG01129">
    <property type="entry name" value="C1.5:_HAD__Beta-PGM__Phosphata"/>
    <property type="match status" value="1"/>
</dbReference>
<evidence type="ECO:0000256" key="4">
    <source>
        <dbReference type="ARBA" id="ARBA00013078"/>
    </source>
</evidence>
<proteinExistence type="inferred from homology"/>
<dbReference type="RefSeq" id="WP_312644835.1">
    <property type="nucleotide sequence ID" value="NZ_CP116967.1"/>
</dbReference>
<dbReference type="InterPro" id="IPR041492">
    <property type="entry name" value="HAD_2"/>
</dbReference>
<dbReference type="PANTHER" id="PTHR43434">
    <property type="entry name" value="PHOSPHOGLYCOLATE PHOSPHATASE"/>
    <property type="match status" value="1"/>
</dbReference>
<comment type="catalytic activity">
    <reaction evidence="1">
        <text>2-phosphoglycolate + H2O = glycolate + phosphate</text>
        <dbReference type="Rhea" id="RHEA:14369"/>
        <dbReference type="ChEBI" id="CHEBI:15377"/>
        <dbReference type="ChEBI" id="CHEBI:29805"/>
        <dbReference type="ChEBI" id="CHEBI:43474"/>
        <dbReference type="ChEBI" id="CHEBI:58033"/>
        <dbReference type="EC" id="3.1.3.18"/>
    </reaction>
</comment>
<dbReference type="InterPro" id="IPR050155">
    <property type="entry name" value="HAD-like_hydrolase_sf"/>
</dbReference>
<name>A0AA96GBT5_9BACT</name>
<dbReference type="AlphaFoldDB" id="A0AA96GBT5"/>
<dbReference type="InterPro" id="IPR006439">
    <property type="entry name" value="HAD-SF_hydro_IA"/>
</dbReference>
<dbReference type="SFLD" id="SFLDS00003">
    <property type="entry name" value="Haloacid_Dehalogenase"/>
    <property type="match status" value="1"/>
</dbReference>
<evidence type="ECO:0000256" key="1">
    <source>
        <dbReference type="ARBA" id="ARBA00000830"/>
    </source>
</evidence>
<dbReference type="Gene3D" id="3.40.50.1000">
    <property type="entry name" value="HAD superfamily/HAD-like"/>
    <property type="match status" value="1"/>
</dbReference>
<evidence type="ECO:0000256" key="3">
    <source>
        <dbReference type="ARBA" id="ARBA00006171"/>
    </source>
</evidence>
<dbReference type="InterPro" id="IPR036412">
    <property type="entry name" value="HAD-like_sf"/>
</dbReference>
<dbReference type="GO" id="GO:0005829">
    <property type="term" value="C:cytosol"/>
    <property type="evidence" value="ECO:0007669"/>
    <property type="project" value="TreeGrafter"/>
</dbReference>
<keyword evidence="5" id="KW-0378">Hydrolase</keyword>
<sequence>MTTWRAEVLFFDFDGTLIDSKIDIATSVNLTLRDLGLALRSREEIFSFVGDGVKRLLRLSVGEENFDQYEKALEIFRKHYLEHCVETTRFYPGIWEVLHHYQDRRKAIVTNKSLEYTLSIVDGLHAQDLFHHVEAPRDTMELKPEPVMLLRALEGLGVDPSDAVMIGDSTNDVRAAQAAGIRACAVGYGYGNREKVAALRPDFYCENPKDLLGLF</sequence>
<gene>
    <name evidence="5" type="ORF">PP769_02650</name>
</gene>
<dbReference type="Proteomes" id="UP001302719">
    <property type="component" value="Chromosome"/>
</dbReference>
<comment type="pathway">
    <text evidence="2">Organic acid metabolism; glycolate biosynthesis; glycolate from 2-phosphoglycolate: step 1/1.</text>
</comment>
<dbReference type="NCBIfam" id="TIGR01509">
    <property type="entry name" value="HAD-SF-IA-v3"/>
    <property type="match status" value="1"/>
</dbReference>
<dbReference type="EC" id="3.1.3.18" evidence="4"/>
<organism evidence="5 6">
    <name type="scientific">Candidatus Nitrospira allomarina</name>
    <dbReference type="NCBI Taxonomy" id="3020900"/>
    <lineage>
        <taxon>Bacteria</taxon>
        <taxon>Pseudomonadati</taxon>
        <taxon>Nitrospirota</taxon>
        <taxon>Nitrospiria</taxon>
        <taxon>Nitrospirales</taxon>
        <taxon>Nitrospiraceae</taxon>
        <taxon>Nitrospira</taxon>
    </lineage>
</organism>
<dbReference type="GO" id="GO:0008967">
    <property type="term" value="F:phosphoglycolate phosphatase activity"/>
    <property type="evidence" value="ECO:0007669"/>
    <property type="project" value="UniProtKB-EC"/>
</dbReference>
<dbReference type="KEGG" id="nall:PP769_02650"/>
<accession>A0AA96GBT5</accession>
<dbReference type="InterPro" id="IPR023214">
    <property type="entry name" value="HAD_sf"/>
</dbReference>
<evidence type="ECO:0000256" key="2">
    <source>
        <dbReference type="ARBA" id="ARBA00004818"/>
    </source>
</evidence>
<dbReference type="InterPro" id="IPR023198">
    <property type="entry name" value="PGP-like_dom2"/>
</dbReference>
<dbReference type="NCBIfam" id="TIGR01549">
    <property type="entry name" value="HAD-SF-IA-v1"/>
    <property type="match status" value="1"/>
</dbReference>
<keyword evidence="6" id="KW-1185">Reference proteome</keyword>
<dbReference type="EMBL" id="CP116967">
    <property type="protein sequence ID" value="WNM58686.1"/>
    <property type="molecule type" value="Genomic_DNA"/>
</dbReference>
<reference evidence="5 6" key="1">
    <citation type="submission" date="2023-01" db="EMBL/GenBank/DDBJ databases">
        <title>Cultivation and genomic characterization of new, ubiquitous marine nitrite-oxidizing bacteria from the Nitrospirales.</title>
        <authorList>
            <person name="Mueller A.J."/>
            <person name="Daebeler A."/>
            <person name="Herbold C.W."/>
            <person name="Kirkegaard R.H."/>
            <person name="Daims H."/>
        </authorList>
    </citation>
    <scope>NUCLEOTIDE SEQUENCE [LARGE SCALE GENOMIC DNA]</scope>
    <source>
        <strain evidence="5 6">VA</strain>
    </source>
</reference>